<protein>
    <submittedName>
        <fullName evidence="2">Uncharacterized protein</fullName>
    </submittedName>
</protein>
<accession>A0ABQ6LUA4</accession>
<name>A0ABQ6LUA4_9RHOB</name>
<proteinExistence type="predicted"/>
<dbReference type="Proteomes" id="UP001239909">
    <property type="component" value="Unassembled WGS sequence"/>
</dbReference>
<sequence length="81" mass="8382">MPAPVSGACRLRFGSRRHSAMAGAARRPAGIRAGAERGELWPGGRSAGRIPDTLARRRDLDPPVTTMAPGAPMPGRGPPAT</sequence>
<feature type="compositionally biased region" description="Pro residues" evidence="1">
    <location>
        <begin position="71"/>
        <end position="81"/>
    </location>
</feature>
<keyword evidence="3" id="KW-1185">Reference proteome</keyword>
<evidence type="ECO:0000313" key="2">
    <source>
        <dbReference type="EMBL" id="GMG85663.1"/>
    </source>
</evidence>
<dbReference type="EMBL" id="BSYI01000103">
    <property type="protein sequence ID" value="GMG85663.1"/>
    <property type="molecule type" value="Genomic_DNA"/>
</dbReference>
<gene>
    <name evidence="2" type="ORF">LNKW23_48880</name>
</gene>
<comment type="caution">
    <text evidence="2">The sequence shown here is derived from an EMBL/GenBank/DDBJ whole genome shotgun (WGS) entry which is preliminary data.</text>
</comment>
<evidence type="ECO:0000313" key="3">
    <source>
        <dbReference type="Proteomes" id="UP001239909"/>
    </source>
</evidence>
<evidence type="ECO:0000256" key="1">
    <source>
        <dbReference type="SAM" id="MobiDB-lite"/>
    </source>
</evidence>
<reference evidence="2 3" key="1">
    <citation type="submission" date="2023-04" db="EMBL/GenBank/DDBJ databases">
        <title>Marinoamorphus aggregata gen. nov., sp. Nov., isolate from tissue of brittle star Ophioplocus japonicus.</title>
        <authorList>
            <person name="Kawano K."/>
            <person name="Sawayama S."/>
            <person name="Nakagawa S."/>
        </authorList>
    </citation>
    <scope>NUCLEOTIDE SEQUENCE [LARGE SCALE GENOMIC DNA]</scope>
    <source>
        <strain evidence="2 3">NKW23</strain>
    </source>
</reference>
<organism evidence="2 3">
    <name type="scientific">Paralimibaculum aggregatum</name>
    <dbReference type="NCBI Taxonomy" id="3036245"/>
    <lineage>
        <taxon>Bacteria</taxon>
        <taxon>Pseudomonadati</taxon>
        <taxon>Pseudomonadota</taxon>
        <taxon>Alphaproteobacteria</taxon>
        <taxon>Rhodobacterales</taxon>
        <taxon>Paracoccaceae</taxon>
        <taxon>Paralimibaculum</taxon>
    </lineage>
</organism>
<feature type="region of interest" description="Disordered" evidence="1">
    <location>
        <begin position="35"/>
        <end position="81"/>
    </location>
</feature>